<feature type="domain" description="Metalloenzyme" evidence="6">
    <location>
        <begin position="4"/>
        <end position="378"/>
    </location>
</feature>
<evidence type="ECO:0000313" key="8">
    <source>
        <dbReference type="Proteomes" id="UP001401887"/>
    </source>
</evidence>
<name>A0ABP9W2A0_9DEIO</name>
<evidence type="ECO:0000256" key="2">
    <source>
        <dbReference type="ARBA" id="ARBA00022723"/>
    </source>
</evidence>
<comment type="catalytic activity">
    <reaction evidence="4">
        <text>2-deoxy-alpha-D-ribose 1-phosphate = 2-deoxy-D-ribose 5-phosphate</text>
        <dbReference type="Rhea" id="RHEA:27658"/>
        <dbReference type="ChEBI" id="CHEBI:57259"/>
        <dbReference type="ChEBI" id="CHEBI:62877"/>
        <dbReference type="EC" id="5.4.2.7"/>
    </reaction>
</comment>
<evidence type="ECO:0000256" key="1">
    <source>
        <dbReference type="ARBA" id="ARBA00010373"/>
    </source>
</evidence>
<gene>
    <name evidence="4 7" type="primary">deoB</name>
    <name evidence="7" type="ORF">Dcar01_00197</name>
</gene>
<dbReference type="RefSeq" id="WP_345459535.1">
    <property type="nucleotide sequence ID" value="NZ_BAABRP010000001.1"/>
</dbReference>
<dbReference type="InterPro" id="IPR006124">
    <property type="entry name" value="Metalloenzyme"/>
</dbReference>
<organism evidence="7 8">
    <name type="scientific">Deinococcus carri</name>
    <dbReference type="NCBI Taxonomy" id="1211323"/>
    <lineage>
        <taxon>Bacteria</taxon>
        <taxon>Thermotogati</taxon>
        <taxon>Deinococcota</taxon>
        <taxon>Deinococci</taxon>
        <taxon>Deinococcales</taxon>
        <taxon>Deinococcaceae</taxon>
        <taxon>Deinococcus</taxon>
    </lineage>
</organism>
<comment type="similarity">
    <text evidence="1 4">Belongs to the phosphopentomutase family.</text>
</comment>
<evidence type="ECO:0000256" key="3">
    <source>
        <dbReference type="ARBA" id="ARBA00023211"/>
    </source>
</evidence>
<feature type="binding site" evidence="4">
    <location>
        <position position="286"/>
    </location>
    <ligand>
        <name>Mn(2+)</name>
        <dbReference type="ChEBI" id="CHEBI:29035"/>
        <label>2</label>
    </ligand>
</feature>
<accession>A0ABP9W2A0</accession>
<dbReference type="InterPro" id="IPR017850">
    <property type="entry name" value="Alkaline_phosphatase_core_sf"/>
</dbReference>
<dbReference type="NCBIfam" id="NF003766">
    <property type="entry name" value="PRK05362.1"/>
    <property type="match status" value="1"/>
</dbReference>
<dbReference type="PANTHER" id="PTHR21110:SF0">
    <property type="entry name" value="PHOSPHOPENTOMUTASE"/>
    <property type="match status" value="1"/>
</dbReference>
<dbReference type="Gene3D" id="3.30.70.1250">
    <property type="entry name" value="Phosphopentomutase"/>
    <property type="match status" value="1"/>
</dbReference>
<feature type="binding site" evidence="4">
    <location>
        <position position="327"/>
    </location>
    <ligand>
        <name>Mn(2+)</name>
        <dbReference type="ChEBI" id="CHEBI:29035"/>
        <label>1</label>
    </ligand>
</feature>
<keyword evidence="8" id="KW-1185">Reference proteome</keyword>
<dbReference type="EMBL" id="BAABRP010000001">
    <property type="protein sequence ID" value="GAA5511487.1"/>
    <property type="molecule type" value="Genomic_DNA"/>
</dbReference>
<dbReference type="NCBIfam" id="TIGR01696">
    <property type="entry name" value="deoB"/>
    <property type="match status" value="1"/>
</dbReference>
<proteinExistence type="inferred from homology"/>
<keyword evidence="4" id="KW-0413">Isomerase</keyword>
<dbReference type="SUPFAM" id="SSF53649">
    <property type="entry name" value="Alkaline phosphatase-like"/>
    <property type="match status" value="1"/>
</dbReference>
<dbReference type="PANTHER" id="PTHR21110">
    <property type="entry name" value="PHOSPHOPENTOMUTASE"/>
    <property type="match status" value="1"/>
</dbReference>
<comment type="function">
    <text evidence="4">Isomerase that catalyzes the conversion of deoxy-ribose 1-phosphate (dRib-1-P) and ribose 1-phosphate (Rib-1-P) to deoxy-ribose 5-phosphate (dRib-5-P) and ribose 5-phosphate (Rib-5-P), respectively.</text>
</comment>
<comment type="subcellular location">
    <subcellularLocation>
        <location evidence="4">Cytoplasm</location>
    </subcellularLocation>
</comment>
<feature type="binding site" evidence="4">
    <location>
        <position position="328"/>
    </location>
    <ligand>
        <name>Mn(2+)</name>
        <dbReference type="ChEBI" id="CHEBI:29035"/>
        <label>1</label>
    </ligand>
</feature>
<keyword evidence="4" id="KW-0963">Cytoplasm</keyword>
<evidence type="ECO:0000259" key="6">
    <source>
        <dbReference type="Pfam" id="PF01676"/>
    </source>
</evidence>
<dbReference type="PIRSF" id="PIRSF001491">
    <property type="entry name" value="Ppentomutase"/>
    <property type="match status" value="1"/>
</dbReference>
<comment type="cofactor">
    <cofactor evidence="4">
        <name>Mn(2+)</name>
        <dbReference type="ChEBI" id="CHEBI:29035"/>
    </cofactor>
    <text evidence="4">Binds 2 manganese ions.</text>
</comment>
<feature type="binding site" evidence="4">
    <location>
        <position position="339"/>
    </location>
    <ligand>
        <name>Mn(2+)</name>
        <dbReference type="ChEBI" id="CHEBI:29035"/>
        <label>2</label>
    </ligand>
</feature>
<evidence type="ECO:0000256" key="4">
    <source>
        <dbReference type="HAMAP-Rule" id="MF_00740"/>
    </source>
</evidence>
<keyword evidence="2 4" id="KW-0479">Metal-binding</keyword>
<dbReference type="HAMAP" id="MF_00740">
    <property type="entry name" value="Phosphopentomut"/>
    <property type="match status" value="1"/>
</dbReference>
<evidence type="ECO:0000313" key="7">
    <source>
        <dbReference type="EMBL" id="GAA5511487.1"/>
    </source>
</evidence>
<protein>
    <recommendedName>
        <fullName evidence="4 5">Phosphopentomutase</fullName>
        <ecNumber evidence="4 5">5.4.2.7</ecNumber>
    </recommendedName>
    <alternativeName>
        <fullName evidence="4">Phosphodeoxyribomutase</fullName>
    </alternativeName>
</protein>
<dbReference type="Gene3D" id="3.40.720.10">
    <property type="entry name" value="Alkaline Phosphatase, subunit A"/>
    <property type="match status" value="1"/>
</dbReference>
<dbReference type="Proteomes" id="UP001401887">
    <property type="component" value="Unassembled WGS sequence"/>
</dbReference>
<reference evidence="7 8" key="1">
    <citation type="submission" date="2024-02" db="EMBL/GenBank/DDBJ databases">
        <title>Deinococcus carri NBRC 110142.</title>
        <authorList>
            <person name="Ichikawa N."/>
            <person name="Katano-Makiyama Y."/>
            <person name="Hidaka K."/>
        </authorList>
    </citation>
    <scope>NUCLEOTIDE SEQUENCE [LARGE SCALE GENOMIC DNA]</scope>
    <source>
        <strain evidence="7 8">NBRC 110142</strain>
    </source>
</reference>
<sequence>MLLTIIVLDSVGAGALPDAANFGDVGAHTLNHTLEAAPAALPHLARLGLSRVPTLQTSPQTVPAGDVQGGYGRMREVSPGKDTSTGHWEFMGVQLQHPFQVFPDGFPPAVMDRFDAATGRGHLCNKPYSGTDVIRDYGEEHLRTGFPIVYTSADSVFQIAAHEDVVPLETLYEWCQAAREILQGEYAVARVIARPFRGEYPFERANEHRRDFSLVPPHNVLDALRERGRAVVGIGKIPDIYAHRGFTEEIHTDNNADGIQKTLARMRQAAAEGEGGLIFTNLVDFDAKYGHRRDPQGYSSALAAFDAALPDLLAAVPADGALLVISDHGNDPTWPGTDHTREYGLLLAYRPGLTGAVDLGERATFADVGATAAEALGADWQGPGESFWKQLS</sequence>
<keyword evidence="3 4" id="KW-0464">Manganese</keyword>
<dbReference type="Pfam" id="PF01676">
    <property type="entry name" value="Metalloenzyme"/>
    <property type="match status" value="1"/>
</dbReference>
<comment type="catalytic activity">
    <reaction evidence="4">
        <text>alpha-D-ribose 1-phosphate = D-ribose 5-phosphate</text>
        <dbReference type="Rhea" id="RHEA:18793"/>
        <dbReference type="ChEBI" id="CHEBI:57720"/>
        <dbReference type="ChEBI" id="CHEBI:78346"/>
        <dbReference type="EC" id="5.4.2.7"/>
    </reaction>
</comment>
<dbReference type="InterPro" id="IPR010045">
    <property type="entry name" value="DeoB"/>
</dbReference>
<evidence type="ECO:0000256" key="5">
    <source>
        <dbReference type="NCBIfam" id="TIGR01696"/>
    </source>
</evidence>
<comment type="caution">
    <text evidence="7">The sequence shown here is derived from an EMBL/GenBank/DDBJ whole genome shotgun (WGS) entry which is preliminary data.</text>
</comment>
<feature type="binding site" evidence="4">
    <location>
        <position position="9"/>
    </location>
    <ligand>
        <name>Mn(2+)</name>
        <dbReference type="ChEBI" id="CHEBI:29035"/>
        <label>1</label>
    </ligand>
</feature>
<dbReference type="SUPFAM" id="SSF143856">
    <property type="entry name" value="DeoB insert domain-like"/>
    <property type="match status" value="1"/>
</dbReference>
<dbReference type="InterPro" id="IPR024052">
    <property type="entry name" value="Phosphopentomutase_DeoB_cap_sf"/>
</dbReference>
<comment type="pathway">
    <text evidence="4">Carbohydrate degradation; 2-deoxy-D-ribose 1-phosphate degradation; D-glyceraldehyde 3-phosphate and acetaldehyde from 2-deoxy-alpha-D-ribose 1-phosphate: step 1/2.</text>
</comment>
<dbReference type="CDD" id="cd16009">
    <property type="entry name" value="PPM"/>
    <property type="match status" value="1"/>
</dbReference>
<feature type="binding site" evidence="4">
    <location>
        <position position="291"/>
    </location>
    <ligand>
        <name>Mn(2+)</name>
        <dbReference type="ChEBI" id="CHEBI:29035"/>
        <label>2</label>
    </ligand>
</feature>
<dbReference type="EC" id="5.4.2.7" evidence="4 5"/>